<organism evidence="1 2">
    <name type="scientific">Entomoplasma freundtii</name>
    <dbReference type="NCBI Taxonomy" id="74700"/>
    <lineage>
        <taxon>Bacteria</taxon>
        <taxon>Bacillati</taxon>
        <taxon>Mycoplasmatota</taxon>
        <taxon>Mollicutes</taxon>
        <taxon>Entomoplasmatales</taxon>
        <taxon>Entomoplasmataceae</taxon>
        <taxon>Entomoplasma</taxon>
    </lineage>
</organism>
<evidence type="ECO:0000313" key="1">
    <source>
        <dbReference type="EMBL" id="ATZ16515.1"/>
    </source>
</evidence>
<keyword evidence="1" id="KW-0132">Cell division</keyword>
<dbReference type="AlphaFoldDB" id="A0A2K8NRP2"/>
<dbReference type="RefSeq" id="WP_100609535.1">
    <property type="nucleotide sequence ID" value="NZ_CP024962.1"/>
</dbReference>
<dbReference type="EMBL" id="CP024962">
    <property type="protein sequence ID" value="ATZ16515.1"/>
    <property type="molecule type" value="Genomic_DNA"/>
</dbReference>
<proteinExistence type="predicted"/>
<sequence length="465" mass="54051">MATTKARLYGTLELTKNWFLFSVFKTTNIGPHRLIPLFKRELKSTISTPWIDENDQVKNLNGTALKLAEVVQEFHQAFPQYKLVKIALILPTTFLQIRKVEKEIQIGENHQPGVITETTFNKLTNWSDDKSNENLTIIDNKIIHYWIDKQQCDRDQLLGMKGQILTIDSLIYELPKQIVISFQRLLNLANLECLWMTTSLQSLHRNFEQKGAPSETLILTNWKEENLEMGFFENGWLKKVIIVPQGFDYIEKNLEQQLGLPKPILSRYLFKLIDYKSNNIDNQINICGIWDHRQKILKKYSLKNIQEIIGREFQKLYLFGLKQLFAHTILPTSLVTYHFGLITKMAGMERLMSIINHLPHYNFRTMILGWGLNTHFHTAAGLVSTLEKINNYALHPKVYTSQGSYLKPPTGDIETKITQEEVLVNNDKYLHNTHKKANPKQATKSRYFGRLEQDQTISDLAYIKA</sequence>
<evidence type="ECO:0000313" key="2">
    <source>
        <dbReference type="Proteomes" id="UP000232222"/>
    </source>
</evidence>
<keyword evidence="2" id="KW-1185">Reference proteome</keyword>
<dbReference type="Proteomes" id="UP000232222">
    <property type="component" value="Chromosome"/>
</dbReference>
<dbReference type="KEGG" id="efr:EFREU_v1c04900"/>
<gene>
    <name evidence="1" type="primary">ftsA</name>
    <name evidence="1" type="ORF">EFREU_v1c04900</name>
</gene>
<accession>A0A2K8NRP2</accession>
<protein>
    <submittedName>
        <fullName evidence="1">Cell division protein FtsA</fullName>
    </submittedName>
</protein>
<dbReference type="GO" id="GO:0051301">
    <property type="term" value="P:cell division"/>
    <property type="evidence" value="ECO:0007669"/>
    <property type="project" value="UniProtKB-KW"/>
</dbReference>
<keyword evidence="1" id="KW-0131">Cell cycle</keyword>
<reference evidence="1 2" key="1">
    <citation type="submission" date="2017-11" db="EMBL/GenBank/DDBJ databases">
        <title>Genome sequence of Entomoplasma freundtii BARC 318 (ATCC 51999).</title>
        <authorList>
            <person name="Lo W.-S."/>
            <person name="Gasparich G.E."/>
            <person name="Kuo C.-H."/>
        </authorList>
    </citation>
    <scope>NUCLEOTIDE SEQUENCE [LARGE SCALE GENOMIC DNA]</scope>
    <source>
        <strain evidence="1 2">BARC 318</strain>
    </source>
</reference>
<name>A0A2K8NRP2_9MOLU</name>